<evidence type="ECO:0000313" key="1">
    <source>
        <dbReference type="EMBL" id="KAK6181982.1"/>
    </source>
</evidence>
<organism evidence="1 2">
    <name type="scientific">Patella caerulea</name>
    <name type="common">Rayed Mediterranean limpet</name>
    <dbReference type="NCBI Taxonomy" id="87958"/>
    <lineage>
        <taxon>Eukaryota</taxon>
        <taxon>Metazoa</taxon>
        <taxon>Spiralia</taxon>
        <taxon>Lophotrochozoa</taxon>
        <taxon>Mollusca</taxon>
        <taxon>Gastropoda</taxon>
        <taxon>Patellogastropoda</taxon>
        <taxon>Patelloidea</taxon>
        <taxon>Patellidae</taxon>
        <taxon>Patella</taxon>
    </lineage>
</organism>
<keyword evidence="2" id="KW-1185">Reference proteome</keyword>
<reference evidence="1 2" key="1">
    <citation type="submission" date="2024-01" db="EMBL/GenBank/DDBJ databases">
        <title>The genome of the rayed Mediterranean limpet Patella caerulea (Linnaeus, 1758).</title>
        <authorList>
            <person name="Anh-Thu Weber A."/>
            <person name="Halstead-Nussloch G."/>
        </authorList>
    </citation>
    <scope>NUCLEOTIDE SEQUENCE [LARGE SCALE GENOMIC DNA]</scope>
    <source>
        <strain evidence="1">AATW-2023a</strain>
        <tissue evidence="1">Whole specimen</tissue>
    </source>
</reference>
<dbReference type="Proteomes" id="UP001347796">
    <property type="component" value="Unassembled WGS sequence"/>
</dbReference>
<dbReference type="EMBL" id="JAZGQO010000007">
    <property type="protein sequence ID" value="KAK6181982.1"/>
    <property type="molecule type" value="Genomic_DNA"/>
</dbReference>
<dbReference type="AlphaFoldDB" id="A0AAN8JP86"/>
<accession>A0AAN8JP86</accession>
<evidence type="ECO:0000313" key="2">
    <source>
        <dbReference type="Proteomes" id="UP001347796"/>
    </source>
</evidence>
<proteinExistence type="predicted"/>
<sequence>MMVMVAPFNPDVHRPDNIPKNDKWKVVEEPAKVGIKKYPIPGGTYNGIQQLLAEINSLIRALFKDHVTLETLHAKPRRKHPDNPELTELEKEHEKNYQAKINAYSKAIKEEPIISFVLDAVTKKVKLQINTEDGFKYLKLIPFLKLKLTGPVVSSLGWI</sequence>
<protein>
    <submittedName>
        <fullName evidence="1">Uncharacterized protein</fullName>
    </submittedName>
</protein>
<name>A0AAN8JP86_PATCE</name>
<gene>
    <name evidence="1" type="ORF">SNE40_009757</name>
</gene>
<comment type="caution">
    <text evidence="1">The sequence shown here is derived from an EMBL/GenBank/DDBJ whole genome shotgun (WGS) entry which is preliminary data.</text>
</comment>